<dbReference type="GO" id="GO:0016020">
    <property type="term" value="C:membrane"/>
    <property type="evidence" value="ECO:0007669"/>
    <property type="project" value="UniProtKB-SubCell"/>
</dbReference>
<evidence type="ECO:0000256" key="3">
    <source>
        <dbReference type="ARBA" id="ARBA00022692"/>
    </source>
</evidence>
<organism evidence="7 8">
    <name type="scientific">Eremothecium gossypii (strain ATCC 10895 / CBS 109.51 / FGSC 9923 / NRRL Y-1056)</name>
    <name type="common">Yeast</name>
    <name type="synonym">Ashbya gossypii</name>
    <dbReference type="NCBI Taxonomy" id="284811"/>
    <lineage>
        <taxon>Eukaryota</taxon>
        <taxon>Fungi</taxon>
        <taxon>Dikarya</taxon>
        <taxon>Ascomycota</taxon>
        <taxon>Saccharomycotina</taxon>
        <taxon>Saccharomycetes</taxon>
        <taxon>Saccharomycetales</taxon>
        <taxon>Saccharomycetaceae</taxon>
        <taxon>Eremothecium</taxon>
    </lineage>
</organism>
<dbReference type="GO" id="GO:0005783">
    <property type="term" value="C:endoplasmic reticulum"/>
    <property type="evidence" value="ECO:0000318"/>
    <property type="project" value="GO_Central"/>
</dbReference>
<keyword evidence="8" id="KW-1185">Reference proteome</keyword>
<evidence type="ECO:0000256" key="2">
    <source>
        <dbReference type="ARBA" id="ARBA00010323"/>
    </source>
</evidence>
<evidence type="ECO:0000313" key="8">
    <source>
        <dbReference type="Proteomes" id="UP000000591"/>
    </source>
</evidence>
<evidence type="ECO:0000256" key="1">
    <source>
        <dbReference type="ARBA" id="ARBA00004141"/>
    </source>
</evidence>
<dbReference type="PANTHER" id="PTHR13285">
    <property type="entry name" value="ACYLTRANSFERASE"/>
    <property type="match status" value="1"/>
</dbReference>
<accession>Q754Z3</accession>
<dbReference type="GeneID" id="4621711"/>
<gene>
    <name evidence="7" type="ORF">AGOS_AFL067W</name>
</gene>
<evidence type="ECO:0000256" key="5">
    <source>
        <dbReference type="ARBA" id="ARBA00023136"/>
    </source>
</evidence>
<proteinExistence type="inferred from homology"/>
<dbReference type="STRING" id="284811.Q754Z3"/>
<dbReference type="GO" id="GO:0008374">
    <property type="term" value="F:O-acyltransferase activity"/>
    <property type="evidence" value="ECO:0000318"/>
    <property type="project" value="GO_Central"/>
</dbReference>
<reference evidence="7 8" key="1">
    <citation type="journal article" date="2004" name="Science">
        <title>The Ashbya gossypii genome as a tool for mapping the ancient Saccharomyces cerevisiae genome.</title>
        <authorList>
            <person name="Dietrich F.S."/>
            <person name="Voegeli S."/>
            <person name="Brachat S."/>
            <person name="Lerch A."/>
            <person name="Gates K."/>
            <person name="Steiner S."/>
            <person name="Mohr C."/>
            <person name="Pohlmann R."/>
            <person name="Luedi P."/>
            <person name="Choi S."/>
            <person name="Wing R.A."/>
            <person name="Flavier A."/>
            <person name="Gaffney T.D."/>
            <person name="Philippsen P."/>
        </authorList>
    </citation>
    <scope>NUCLEOTIDE SEQUENCE [LARGE SCALE GENOMIC DNA]</scope>
    <source>
        <strain evidence="8">ATCC 10895 / CBS 109.51 / FGSC 9923 / NRRL Y-1056</strain>
    </source>
</reference>
<dbReference type="OMA" id="GWHRSYN"/>
<feature type="transmembrane region" description="Helical" evidence="6">
    <location>
        <begin position="144"/>
        <end position="168"/>
    </location>
</feature>
<dbReference type="AlphaFoldDB" id="Q754Z3"/>
<dbReference type="FunCoup" id="Q754Z3">
    <property type="interactions" value="120"/>
</dbReference>
<dbReference type="Proteomes" id="UP000000591">
    <property type="component" value="Chromosome VI"/>
</dbReference>
<dbReference type="PANTHER" id="PTHR13285:SF18">
    <property type="entry name" value="PROTEIN-CYSTEINE N-PALMITOYLTRANSFERASE RASP"/>
    <property type="match status" value="1"/>
</dbReference>
<dbReference type="InParanoid" id="Q754Z3"/>
<keyword evidence="3 6" id="KW-0812">Transmembrane</keyword>
<evidence type="ECO:0000256" key="6">
    <source>
        <dbReference type="SAM" id="Phobius"/>
    </source>
</evidence>
<sequence length="578" mass="66755">MLHSLWDATLTCVSRLFSLEALDARLAPSNDPKIRQRITMQATPSRWKTAEFKFYYAVFAIAVPLMFKAAVDATNAWNPNYKKIEPLLDQGWLFGRKVDNSDSQYGFFRGNFALLFALAAGHLLTKRVALMLFPIQKLTFDLYFGLFFIVVAHGVNTFRVLIHVVIMFAIARILRNQRKAATILCWVYGIGTLFFNSKYDTYPFGDVLPFLSFLDTAYKGLIKRWDVFYNFTLLRILSHNLDYLEKWSDEPQQEASRSVSPSQEFDTFKDGKCPELLDERSRLTAPHPISDYNMANYLAYVAYTPLYIAGPILTFNDYLYQTRRTLPSITPSRTFYYALNFLCCIMTMEVVLHFIYVVAAAKAKAWEGDTPFQLSMIGLFNLNIIWLKLLIPWRFFRLWALIDGIDPPENMIRCVDNNYSTLAFWRAWHRSYNKWVVRYIYVPLGGSTNRILTSLAVFSFVAIWHDIELKLLVWGWLIVLFLLPEIVASSVLSAYSNRVWFRFLCSVGAIVNIWMMMIANLVGFCLGTDGTITLLKDMFSTVKGISFFIVANGALFVGTQTMFEQREHEKRQGIYVKC</sequence>
<comment type="subcellular location">
    <subcellularLocation>
        <location evidence="1">Membrane</location>
        <topology evidence="1">Multi-pass membrane protein</topology>
    </subcellularLocation>
</comment>
<reference evidence="8" key="2">
    <citation type="journal article" date="2013" name="G3 (Bethesda)">
        <title>Genomes of Ashbya fungi isolated from insects reveal four mating-type loci, numerous translocations, lack of transposons, and distinct gene duplications.</title>
        <authorList>
            <person name="Dietrich F.S."/>
            <person name="Voegeli S."/>
            <person name="Kuo S."/>
            <person name="Philippsen P."/>
        </authorList>
    </citation>
    <scope>GENOME REANNOTATION</scope>
    <source>
        <strain evidence="8">ATCC 10895 / CBS 109.51 / FGSC 9923 / NRRL Y-1056</strain>
    </source>
</reference>
<evidence type="ECO:0000256" key="4">
    <source>
        <dbReference type="ARBA" id="ARBA00022989"/>
    </source>
</evidence>
<dbReference type="InterPro" id="IPR051085">
    <property type="entry name" value="MB_O-acyltransferase"/>
</dbReference>
<dbReference type="eggNOG" id="KOG3860">
    <property type="taxonomic scope" value="Eukaryota"/>
</dbReference>
<keyword evidence="4 6" id="KW-1133">Transmembrane helix</keyword>
<comment type="similarity">
    <text evidence="2">Belongs to the membrane-bound acyltransferase family.</text>
</comment>
<dbReference type="RefSeq" id="NP_985481.2">
    <property type="nucleotide sequence ID" value="NM_210835.2"/>
</dbReference>
<feature type="transmembrane region" description="Helical" evidence="6">
    <location>
        <begin position="499"/>
        <end position="524"/>
    </location>
</feature>
<feature type="transmembrane region" description="Helical" evidence="6">
    <location>
        <begin position="106"/>
        <end position="124"/>
    </location>
</feature>
<feature type="transmembrane region" description="Helical" evidence="6">
    <location>
        <begin position="439"/>
        <end position="465"/>
    </location>
</feature>
<dbReference type="EMBL" id="AE016819">
    <property type="protein sequence ID" value="AAS53305.2"/>
    <property type="molecule type" value="Genomic_DNA"/>
</dbReference>
<dbReference type="KEGG" id="ago:AGOS_AFL067W"/>
<feature type="transmembrane region" description="Helical" evidence="6">
    <location>
        <begin position="54"/>
        <end position="71"/>
    </location>
</feature>
<dbReference type="Pfam" id="PF03062">
    <property type="entry name" value="MBOAT"/>
    <property type="match status" value="1"/>
</dbReference>
<evidence type="ECO:0000313" key="7">
    <source>
        <dbReference type="EMBL" id="AAS53305.2"/>
    </source>
</evidence>
<protein>
    <submittedName>
        <fullName evidence="7">AFL067Wp</fullName>
    </submittedName>
</protein>
<feature type="transmembrane region" description="Helical" evidence="6">
    <location>
        <begin position="180"/>
        <end position="199"/>
    </location>
</feature>
<dbReference type="InterPro" id="IPR004299">
    <property type="entry name" value="MBOAT_fam"/>
</dbReference>
<name>Q754Z3_EREGS</name>
<dbReference type="OrthoDB" id="420606at2759"/>
<dbReference type="HOGENOM" id="CLU_021430_1_1_1"/>
<feature type="transmembrane region" description="Helical" evidence="6">
    <location>
        <begin position="371"/>
        <end position="391"/>
    </location>
</feature>
<feature type="transmembrane region" description="Helical" evidence="6">
    <location>
        <begin position="544"/>
        <end position="563"/>
    </location>
</feature>
<feature type="transmembrane region" description="Helical" evidence="6">
    <location>
        <begin position="297"/>
        <end position="315"/>
    </location>
</feature>
<feature type="transmembrane region" description="Helical" evidence="6">
    <location>
        <begin position="471"/>
        <end position="492"/>
    </location>
</feature>
<dbReference type="GO" id="GO:0006506">
    <property type="term" value="P:GPI anchor biosynthetic process"/>
    <property type="evidence" value="ECO:0000318"/>
    <property type="project" value="GO_Central"/>
</dbReference>
<keyword evidence="5 6" id="KW-0472">Membrane</keyword>
<feature type="transmembrane region" description="Helical" evidence="6">
    <location>
        <begin position="335"/>
        <end position="359"/>
    </location>
</feature>